<dbReference type="AlphaFoldDB" id="A0A840Z117"/>
<accession>A0A840Z117</accession>
<reference evidence="2 3" key="1">
    <citation type="submission" date="2020-08" db="EMBL/GenBank/DDBJ databases">
        <title>Genomic Encyclopedia of Type Strains, Phase IV (KMG-IV): sequencing the most valuable type-strain genomes for metagenomic binning, comparative biology and taxonomic classification.</title>
        <authorList>
            <person name="Goeker M."/>
        </authorList>
    </citation>
    <scope>NUCLEOTIDE SEQUENCE [LARGE SCALE GENOMIC DNA]</scope>
    <source>
        <strain evidence="2 3">DSM 27203</strain>
    </source>
</reference>
<proteinExistence type="predicted"/>
<evidence type="ECO:0000256" key="1">
    <source>
        <dbReference type="SAM" id="SignalP"/>
    </source>
</evidence>
<dbReference type="GO" id="GO:0016020">
    <property type="term" value="C:membrane"/>
    <property type="evidence" value="ECO:0007669"/>
    <property type="project" value="InterPro"/>
</dbReference>
<gene>
    <name evidence="2" type="ORF">FHR23_002333</name>
</gene>
<dbReference type="PROSITE" id="PS51257">
    <property type="entry name" value="PROKAR_LIPOPROTEIN"/>
    <property type="match status" value="1"/>
</dbReference>
<feature type="chain" id="PRO_5032678599" evidence="1">
    <location>
        <begin position="17"/>
        <end position="43"/>
    </location>
</feature>
<sequence length="43" mass="4276">MRVLTVILLTGAFALAACNTVEGVGKDVASAGNTVAKTANKAK</sequence>
<comment type="caution">
    <text evidence="2">The sequence shown here is derived from an EMBL/GenBank/DDBJ whole genome shotgun (WGS) entry which is preliminary data.</text>
</comment>
<dbReference type="Proteomes" id="UP000554342">
    <property type="component" value="Unassembled WGS sequence"/>
</dbReference>
<dbReference type="EMBL" id="JACIJI010000004">
    <property type="protein sequence ID" value="MBB5719392.1"/>
    <property type="molecule type" value="Genomic_DNA"/>
</dbReference>
<dbReference type="GO" id="GO:0009636">
    <property type="term" value="P:response to toxic substance"/>
    <property type="evidence" value="ECO:0007669"/>
    <property type="project" value="InterPro"/>
</dbReference>
<protein>
    <submittedName>
        <fullName evidence="2">Putative small secreted protein</fullName>
    </submittedName>
</protein>
<organism evidence="2 3">
    <name type="scientific">Stakelama sediminis</name>
    <dbReference type="NCBI Taxonomy" id="463200"/>
    <lineage>
        <taxon>Bacteria</taxon>
        <taxon>Pseudomonadati</taxon>
        <taxon>Pseudomonadota</taxon>
        <taxon>Alphaproteobacteria</taxon>
        <taxon>Sphingomonadales</taxon>
        <taxon>Sphingomonadaceae</taxon>
        <taxon>Stakelama</taxon>
    </lineage>
</organism>
<dbReference type="RefSeq" id="WP_184004094.1">
    <property type="nucleotide sequence ID" value="NZ_BAABIF010000001.1"/>
</dbReference>
<evidence type="ECO:0000313" key="3">
    <source>
        <dbReference type="Proteomes" id="UP000554342"/>
    </source>
</evidence>
<evidence type="ECO:0000313" key="2">
    <source>
        <dbReference type="EMBL" id="MBB5719392.1"/>
    </source>
</evidence>
<name>A0A840Z117_9SPHN</name>
<keyword evidence="3" id="KW-1185">Reference proteome</keyword>
<feature type="signal peptide" evidence="1">
    <location>
        <begin position="1"/>
        <end position="16"/>
    </location>
</feature>
<keyword evidence="1" id="KW-0732">Signal</keyword>